<evidence type="ECO:0000313" key="2">
    <source>
        <dbReference type="Proteomes" id="UP001307849"/>
    </source>
</evidence>
<gene>
    <name evidence="1" type="ORF">TWF506_000187</name>
</gene>
<keyword evidence="2" id="KW-1185">Reference proteome</keyword>
<evidence type="ECO:0000313" key="1">
    <source>
        <dbReference type="EMBL" id="KAK6519892.1"/>
    </source>
</evidence>
<sequence length="83" mass="9746">MPERENKVKRDENKRLPRKITNCQARTAVLRHRKLVKSISQNFEAAVALQPTNLFTPFNHGFVFEPEPAWLPFKPTFKLRAED</sequence>
<proteinExistence type="predicted"/>
<organism evidence="1 2">
    <name type="scientific">Arthrobotrys conoides</name>
    <dbReference type="NCBI Taxonomy" id="74498"/>
    <lineage>
        <taxon>Eukaryota</taxon>
        <taxon>Fungi</taxon>
        <taxon>Dikarya</taxon>
        <taxon>Ascomycota</taxon>
        <taxon>Pezizomycotina</taxon>
        <taxon>Orbiliomycetes</taxon>
        <taxon>Orbiliales</taxon>
        <taxon>Orbiliaceae</taxon>
        <taxon>Arthrobotrys</taxon>
    </lineage>
</organism>
<name>A0AAN8NUY7_9PEZI</name>
<dbReference type="EMBL" id="JAVHJM010000001">
    <property type="protein sequence ID" value="KAK6519892.1"/>
    <property type="molecule type" value="Genomic_DNA"/>
</dbReference>
<comment type="caution">
    <text evidence="1">The sequence shown here is derived from an EMBL/GenBank/DDBJ whole genome shotgun (WGS) entry which is preliminary data.</text>
</comment>
<dbReference type="Proteomes" id="UP001307849">
    <property type="component" value="Unassembled WGS sequence"/>
</dbReference>
<accession>A0AAN8NUY7</accession>
<reference evidence="1 2" key="1">
    <citation type="submission" date="2019-10" db="EMBL/GenBank/DDBJ databases">
        <authorList>
            <person name="Palmer J.M."/>
        </authorList>
    </citation>
    <scope>NUCLEOTIDE SEQUENCE [LARGE SCALE GENOMIC DNA]</scope>
    <source>
        <strain evidence="1 2">TWF506</strain>
    </source>
</reference>
<protein>
    <submittedName>
        <fullName evidence="1">Uncharacterized protein</fullName>
    </submittedName>
</protein>
<dbReference type="AlphaFoldDB" id="A0AAN8NUY7"/>